<dbReference type="EMBL" id="FNYK01000021">
    <property type="protein sequence ID" value="SEI74927.1"/>
    <property type="molecule type" value="Genomic_DNA"/>
</dbReference>
<protein>
    <recommendedName>
        <fullName evidence="3">Phosphohexomutase</fullName>
    </recommendedName>
    <alternativeName>
        <fullName evidence="4">Phosphomannose isomerase</fullName>
    </alternativeName>
</protein>
<sequence length="311" mass="35169">MGHILRMQPVLHEKIWGGSALHDIYGYEIPSDHTGEAWVISAHPNGDCKIAEGEFKGQYLSEVYASHRELFGHIDAPKFPLMVKILDANKDLSVQVHPDDDYAAKHENSLGKTECWYVLGAKEHTKMVMGHHAKTKEELKEMIEKDDYKDLLNVITINKGDFFYIPAGTLHAICAGSLIYEAQQSSDITYRVYDYHRKGDDGKERELHVKQSIDVTNCPGELDQETIFVNEKLDKGMRTHYLHAKYLSVYGYKIYDECIIPMDTPFALVTCIDGEGTLNDLPCKKGDNFVVCSDVEEVVFDGGMDLMVTTL</sequence>
<dbReference type="SUPFAM" id="SSF51182">
    <property type="entry name" value="RmlC-like cupins"/>
    <property type="match status" value="1"/>
</dbReference>
<dbReference type="Gene3D" id="2.60.120.10">
    <property type="entry name" value="Jelly Rolls"/>
    <property type="match status" value="2"/>
</dbReference>
<evidence type="ECO:0000256" key="4">
    <source>
        <dbReference type="ARBA" id="ARBA00030762"/>
    </source>
</evidence>
<gene>
    <name evidence="9" type="ORF">SAMN04487834_102120</name>
</gene>
<evidence type="ECO:0000259" key="7">
    <source>
        <dbReference type="Pfam" id="PF20511"/>
    </source>
</evidence>
<dbReference type="PIRSF" id="PIRSF036894">
    <property type="entry name" value="PMI_Firm_short"/>
    <property type="match status" value="1"/>
</dbReference>
<dbReference type="AlphaFoldDB" id="A0A1H6TCV9"/>
<reference evidence="10" key="1">
    <citation type="submission" date="2016-10" db="EMBL/GenBank/DDBJ databases">
        <authorList>
            <person name="Varghese N."/>
        </authorList>
    </citation>
    <scope>NUCLEOTIDE SEQUENCE [LARGE SCALE GENOMIC DNA]</scope>
    <source>
        <strain evidence="10">DSM 20406</strain>
    </source>
</reference>
<feature type="binding site" evidence="5">
    <location>
        <position position="97"/>
    </location>
    <ligand>
        <name>Zn(2+)</name>
        <dbReference type="ChEBI" id="CHEBI:29105"/>
    </ligand>
</feature>
<evidence type="ECO:0000313" key="10">
    <source>
        <dbReference type="Proteomes" id="UP000183028"/>
    </source>
</evidence>
<dbReference type="InterPro" id="IPR046457">
    <property type="entry name" value="PMI_typeI_cat"/>
</dbReference>
<evidence type="ECO:0000256" key="6">
    <source>
        <dbReference type="PIRSR" id="PIRSR036894-2"/>
    </source>
</evidence>
<dbReference type="InterPro" id="IPR011051">
    <property type="entry name" value="RmlC_Cupin_sf"/>
</dbReference>
<evidence type="ECO:0000313" key="9">
    <source>
        <dbReference type="EMBL" id="SEI74927.1"/>
    </source>
</evidence>
<dbReference type="GO" id="GO:0004476">
    <property type="term" value="F:mannose-6-phosphate isomerase activity"/>
    <property type="evidence" value="ECO:0007669"/>
    <property type="project" value="InterPro"/>
</dbReference>
<dbReference type="Proteomes" id="UP000183028">
    <property type="component" value="Unassembled WGS sequence"/>
</dbReference>
<dbReference type="Pfam" id="PF21621">
    <property type="entry name" value="MPI_cupin_dom"/>
    <property type="match status" value="1"/>
</dbReference>
<feature type="domain" description="Phosphomannose isomerase type I catalytic" evidence="7">
    <location>
        <begin position="4"/>
        <end position="105"/>
    </location>
</feature>
<dbReference type="InterPro" id="IPR051804">
    <property type="entry name" value="Carb_Metab_Reg_Kinase/Isom"/>
</dbReference>
<evidence type="ECO:0000256" key="2">
    <source>
        <dbReference type="ARBA" id="ARBA00022833"/>
    </source>
</evidence>
<organism evidence="9 10">
    <name type="scientific">Sharpea azabuensis</name>
    <dbReference type="NCBI Taxonomy" id="322505"/>
    <lineage>
        <taxon>Bacteria</taxon>
        <taxon>Bacillati</taxon>
        <taxon>Bacillota</taxon>
        <taxon>Erysipelotrichia</taxon>
        <taxon>Erysipelotrichales</taxon>
        <taxon>Coprobacillaceae</taxon>
        <taxon>Sharpea</taxon>
    </lineage>
</organism>
<feature type="binding site" evidence="5">
    <location>
        <position position="171"/>
    </location>
    <ligand>
        <name>Zn(2+)</name>
        <dbReference type="ChEBI" id="CHEBI:29105"/>
    </ligand>
</feature>
<dbReference type="InterPro" id="IPR014628">
    <property type="entry name" value="Man6P_isomerase_Firm_short"/>
</dbReference>
<keyword evidence="1 5" id="KW-0479">Metal-binding</keyword>
<dbReference type="InterPro" id="IPR049071">
    <property type="entry name" value="MPI_cupin_dom"/>
</dbReference>
<keyword evidence="9" id="KW-0413">Isomerase</keyword>
<feature type="active site" evidence="6">
    <location>
        <position position="191"/>
    </location>
</feature>
<feature type="domain" description="Mannose-6-phosphate isomerase cupin" evidence="8">
    <location>
        <begin position="239"/>
        <end position="309"/>
    </location>
</feature>
<evidence type="ECO:0000256" key="1">
    <source>
        <dbReference type="ARBA" id="ARBA00022723"/>
    </source>
</evidence>
<dbReference type="RefSeq" id="WP_074731961.1">
    <property type="nucleotide sequence ID" value="NZ_FNYK01000021.1"/>
</dbReference>
<proteinExistence type="predicted"/>
<keyword evidence="10" id="KW-1185">Reference proteome</keyword>
<evidence type="ECO:0000259" key="8">
    <source>
        <dbReference type="Pfam" id="PF21621"/>
    </source>
</evidence>
<dbReference type="PANTHER" id="PTHR42742">
    <property type="entry name" value="TRANSCRIPTIONAL REPRESSOR MPRA"/>
    <property type="match status" value="1"/>
</dbReference>
<dbReference type="GO" id="GO:0005975">
    <property type="term" value="P:carbohydrate metabolic process"/>
    <property type="evidence" value="ECO:0007669"/>
    <property type="project" value="InterPro"/>
</dbReference>
<evidence type="ECO:0000256" key="3">
    <source>
        <dbReference type="ARBA" id="ARBA00029741"/>
    </source>
</evidence>
<dbReference type="CDD" id="cd07010">
    <property type="entry name" value="cupin_PMI_type_I_N_bac"/>
    <property type="match status" value="1"/>
</dbReference>
<comment type="cofactor">
    <cofactor evidence="5">
        <name>Zn(2+)</name>
        <dbReference type="ChEBI" id="CHEBI:29105"/>
    </cofactor>
    <text evidence="5">Binds 1 zinc ion per subunit.</text>
</comment>
<evidence type="ECO:0000256" key="5">
    <source>
        <dbReference type="PIRSR" id="PIRSR036894-1"/>
    </source>
</evidence>
<name>A0A1H6TCV9_9FIRM</name>
<dbReference type="GO" id="GO:0008270">
    <property type="term" value="F:zinc ion binding"/>
    <property type="evidence" value="ECO:0007669"/>
    <property type="project" value="InterPro"/>
</dbReference>
<dbReference type="STRING" id="322505.SAMN04487836_12123"/>
<dbReference type="InterPro" id="IPR014710">
    <property type="entry name" value="RmlC-like_jellyroll"/>
</dbReference>
<keyword evidence="2 5" id="KW-0862">Zinc</keyword>
<dbReference type="eggNOG" id="COG1482">
    <property type="taxonomic scope" value="Bacteria"/>
</dbReference>
<dbReference type="Pfam" id="PF20511">
    <property type="entry name" value="PMI_typeI_cat"/>
    <property type="match status" value="1"/>
</dbReference>
<feature type="binding site" evidence="5">
    <location>
        <position position="114"/>
    </location>
    <ligand>
        <name>Zn(2+)</name>
        <dbReference type="ChEBI" id="CHEBI:29105"/>
    </ligand>
</feature>
<dbReference type="PANTHER" id="PTHR42742:SF3">
    <property type="entry name" value="FRUCTOKINASE"/>
    <property type="match status" value="1"/>
</dbReference>
<accession>A0A1H6TCV9</accession>